<gene>
    <name evidence="1" type="ordered locus">Bresu_1397</name>
</gene>
<dbReference type="KEGG" id="bsb:Bresu_1397"/>
<dbReference type="BioCyc" id="BSUB633149:G1GM8-1388-MONOMER"/>
<dbReference type="STRING" id="633149.Bresu_1397"/>
<dbReference type="HOGENOM" id="CLU_1308164_0_0_5"/>
<keyword evidence="2" id="KW-1185">Reference proteome</keyword>
<name>D9QFZ5_BRESC</name>
<sequence length="210" mass="21443">MSAALIPSTLVPVARTDADWAFDLMFPAEDWTGSEVRIAFARQGAPVCTFEVIAASPTSEAACAIRIPAGAWADRPIGTYSAQVRRIDDAAIDDAAVFSLRLVRGVSDLVAEPASGPVLVGDGSAVGSVVVSRQSVVSVVRGGAGPVGPQGPNEAALVSFDDTATQLGADNVNDAIASLYAVVLAQLGLGFVQFSGAPIFFGSQPVIAEI</sequence>
<evidence type="ECO:0000313" key="2">
    <source>
        <dbReference type="Proteomes" id="UP000002696"/>
    </source>
</evidence>
<dbReference type="AlphaFoldDB" id="D9QFZ5"/>
<dbReference type="Proteomes" id="UP000002696">
    <property type="component" value="Chromosome"/>
</dbReference>
<evidence type="ECO:0000313" key="1">
    <source>
        <dbReference type="EMBL" id="ADL00709.1"/>
    </source>
</evidence>
<protein>
    <submittedName>
        <fullName evidence="1">Uncharacterized protein</fullName>
    </submittedName>
</protein>
<reference evidence="2" key="1">
    <citation type="journal article" date="2011" name="J. Bacteriol.">
        <title>Genome sequences of eight morphologically diverse alphaproteobacteria.</title>
        <authorList>
            <consortium name="US DOE Joint Genome Institute"/>
            <person name="Brown P.J."/>
            <person name="Kysela D.T."/>
            <person name="Buechlein A."/>
            <person name="Hemmerich C."/>
            <person name="Brun Y.V."/>
        </authorList>
    </citation>
    <scope>NUCLEOTIDE SEQUENCE [LARGE SCALE GENOMIC DNA]</scope>
    <source>
        <strain evidence="2">ATCC 15264 / DSM 4735 / LMG 14903 / NBRC 16000 / CB 81</strain>
    </source>
</reference>
<dbReference type="RefSeq" id="WP_013268812.1">
    <property type="nucleotide sequence ID" value="NC_014375.1"/>
</dbReference>
<dbReference type="InParanoid" id="D9QFZ5"/>
<dbReference type="EMBL" id="CP002102">
    <property type="protein sequence ID" value="ADL00709.1"/>
    <property type="molecule type" value="Genomic_DNA"/>
</dbReference>
<accession>D9QFZ5</accession>
<organism evidence="1 2">
    <name type="scientific">Brevundimonas subvibrioides (strain ATCC 15264 / DSM 4735 / LMG 14903 / NBRC 16000 / CB 81)</name>
    <name type="common">Caulobacter subvibrioides</name>
    <dbReference type="NCBI Taxonomy" id="633149"/>
    <lineage>
        <taxon>Bacteria</taxon>
        <taxon>Pseudomonadati</taxon>
        <taxon>Pseudomonadota</taxon>
        <taxon>Alphaproteobacteria</taxon>
        <taxon>Caulobacterales</taxon>
        <taxon>Caulobacteraceae</taxon>
        <taxon>Brevundimonas</taxon>
    </lineage>
</organism>
<proteinExistence type="predicted"/>